<keyword evidence="2" id="KW-1185">Reference proteome</keyword>
<proteinExistence type="predicted"/>
<dbReference type="Proteomes" id="UP001324634">
    <property type="component" value="Chromosome"/>
</dbReference>
<dbReference type="EMBL" id="CP139487">
    <property type="protein sequence ID" value="WPU65679.1"/>
    <property type="molecule type" value="Genomic_DNA"/>
</dbReference>
<organism evidence="1 2">
    <name type="scientific">Peredibacter starrii</name>
    <dbReference type="NCBI Taxonomy" id="28202"/>
    <lineage>
        <taxon>Bacteria</taxon>
        <taxon>Pseudomonadati</taxon>
        <taxon>Bdellovibrionota</taxon>
        <taxon>Bacteriovoracia</taxon>
        <taxon>Bacteriovoracales</taxon>
        <taxon>Bacteriovoracaceae</taxon>
        <taxon>Peredibacter</taxon>
    </lineage>
</organism>
<dbReference type="Gene3D" id="2.40.160.60">
    <property type="entry name" value="Outer membrane protein transport protein (OMPP1/FadL/TodX)"/>
    <property type="match status" value="1"/>
</dbReference>
<gene>
    <name evidence="1" type="ORF">SOO65_02870</name>
</gene>
<protein>
    <recommendedName>
        <fullName evidence="3">PorV/PorQ family protein</fullName>
    </recommendedName>
</protein>
<accession>A0AAX4HRZ0</accession>
<dbReference type="AlphaFoldDB" id="A0AAX4HRZ0"/>
<evidence type="ECO:0000313" key="1">
    <source>
        <dbReference type="EMBL" id="WPU65679.1"/>
    </source>
</evidence>
<dbReference type="KEGG" id="psti:SOO65_02870"/>
<name>A0AAX4HRZ0_9BACT</name>
<dbReference type="RefSeq" id="WP_321396625.1">
    <property type="nucleotide sequence ID" value="NZ_CP139487.1"/>
</dbReference>
<evidence type="ECO:0008006" key="3">
    <source>
        <dbReference type="Google" id="ProtNLM"/>
    </source>
</evidence>
<reference evidence="1 2" key="1">
    <citation type="submission" date="2023-11" db="EMBL/GenBank/DDBJ databases">
        <title>Peredibacter starrii A3.12.</title>
        <authorList>
            <person name="Mitchell R.J."/>
        </authorList>
    </citation>
    <scope>NUCLEOTIDE SEQUENCE [LARGE SCALE GENOMIC DNA]</scope>
    <source>
        <strain evidence="1 2">A3.12</strain>
    </source>
</reference>
<sequence length="371" mass="40947">MREFLSLNKIFFIASVLLVVKPAFAKLDFEDHAFPELVTSARALAMGNAYINKVDDSWSAFYNPAGLGTVRKPQFHIANIHLEASSGLLDVIGNGPAYEIPQNYIDSFDPEDMRSKLAKNQGELAHSRINLFPNITVRGLTLGYMYSQRDRAIINDDVANNYEIAERKDQGPVMALNASFFGGIFKIGASAVYLMRKDLYKSFGPTDPVDVSGNDFKNGKSLQVTAGARLTLPWDFLPTVSAVLRNATNNDFEGASGGGLPDAIKQTVDLGVSITPQIGKISRLHLEANIKDLNDAYDTDYKRRLAAGAELDFNRRLFVRAGWGDGWGSAGLGVRTRTFILDLTTYAVDRSLDGFREEEDRRWVLSLASGF</sequence>
<evidence type="ECO:0000313" key="2">
    <source>
        <dbReference type="Proteomes" id="UP001324634"/>
    </source>
</evidence>